<keyword evidence="1 5" id="KW-0699">rRNA-binding</keyword>
<dbReference type="Gene3D" id="2.40.240.10">
    <property type="entry name" value="Ribosomal Protein L25, Chain P"/>
    <property type="match status" value="1"/>
</dbReference>
<proteinExistence type="inferred from homology"/>
<evidence type="ECO:0000313" key="9">
    <source>
        <dbReference type="EMBL" id="MFD2611550.1"/>
    </source>
</evidence>
<keyword evidence="4 5" id="KW-0687">Ribonucleoprotein</keyword>
<feature type="domain" description="Large ribosomal subunit protein bL25 beta" evidence="8">
    <location>
        <begin position="98"/>
        <end position="181"/>
    </location>
</feature>
<dbReference type="GO" id="GO:0005840">
    <property type="term" value="C:ribosome"/>
    <property type="evidence" value="ECO:0007669"/>
    <property type="project" value="UniProtKB-KW"/>
</dbReference>
<dbReference type="Proteomes" id="UP001597541">
    <property type="component" value="Unassembled WGS sequence"/>
</dbReference>
<dbReference type="InterPro" id="IPR029751">
    <property type="entry name" value="Ribosomal_L25_dom"/>
</dbReference>
<evidence type="ECO:0000259" key="7">
    <source>
        <dbReference type="Pfam" id="PF01386"/>
    </source>
</evidence>
<protein>
    <recommendedName>
        <fullName evidence="5">Large ribosomal subunit protein bL25</fullName>
    </recommendedName>
    <alternativeName>
        <fullName evidence="5">General stress protein CTC</fullName>
    </alternativeName>
</protein>
<dbReference type="RefSeq" id="WP_377600327.1">
    <property type="nucleotide sequence ID" value="NZ_JBHUME010000003.1"/>
</dbReference>
<evidence type="ECO:0000259" key="8">
    <source>
        <dbReference type="Pfam" id="PF14693"/>
    </source>
</evidence>
<dbReference type="SUPFAM" id="SSF50715">
    <property type="entry name" value="Ribosomal protein L25-like"/>
    <property type="match status" value="1"/>
</dbReference>
<dbReference type="InterPro" id="IPR001021">
    <property type="entry name" value="Ribosomal_bL25_long"/>
</dbReference>
<dbReference type="CDD" id="cd00495">
    <property type="entry name" value="Ribosomal_L25_TL5_CTC"/>
    <property type="match status" value="1"/>
</dbReference>
<feature type="domain" description="Large ribosomal subunit protein bL25 L25" evidence="7">
    <location>
        <begin position="5"/>
        <end position="90"/>
    </location>
</feature>
<gene>
    <name evidence="5" type="primary">rplY</name>
    <name evidence="5" type="synonym">ctc</name>
    <name evidence="9" type="ORF">ACFSUF_03835</name>
</gene>
<organism evidence="9 10">
    <name type="scientific">Paenibacillus gansuensis</name>
    <dbReference type="NCBI Taxonomy" id="306542"/>
    <lineage>
        <taxon>Bacteria</taxon>
        <taxon>Bacillati</taxon>
        <taxon>Bacillota</taxon>
        <taxon>Bacilli</taxon>
        <taxon>Bacillales</taxon>
        <taxon>Paenibacillaceae</taxon>
        <taxon>Paenibacillus</taxon>
    </lineage>
</organism>
<evidence type="ECO:0000256" key="5">
    <source>
        <dbReference type="HAMAP-Rule" id="MF_01334"/>
    </source>
</evidence>
<dbReference type="InterPro" id="IPR020930">
    <property type="entry name" value="Ribosomal_uL5_bac-type"/>
</dbReference>
<keyword evidence="3 5" id="KW-0689">Ribosomal protein</keyword>
<dbReference type="EMBL" id="JBHUME010000003">
    <property type="protein sequence ID" value="MFD2611550.1"/>
    <property type="molecule type" value="Genomic_DNA"/>
</dbReference>
<dbReference type="PANTHER" id="PTHR33284:SF1">
    <property type="entry name" value="RIBOSOMAL PROTEIN L25_GLN-TRNA SYNTHETASE, ANTI-CODON-BINDING DOMAIN-CONTAINING PROTEIN"/>
    <property type="match status" value="1"/>
</dbReference>
<comment type="subunit">
    <text evidence="5">Part of the 50S ribosomal subunit; part of the 5S rRNA/L5/L18/L25 subcomplex. Contacts the 5S rRNA. Binds to the 5S rRNA independently of L5 and L18.</text>
</comment>
<dbReference type="InterPro" id="IPR020057">
    <property type="entry name" value="Ribosomal_bL25_b-dom"/>
</dbReference>
<dbReference type="NCBIfam" id="TIGR00731">
    <property type="entry name" value="bL25_bact_ctc"/>
    <property type="match status" value="1"/>
</dbReference>
<evidence type="ECO:0000313" key="10">
    <source>
        <dbReference type="Proteomes" id="UP001597541"/>
    </source>
</evidence>
<dbReference type="HAMAP" id="MF_01334">
    <property type="entry name" value="Ribosomal_bL25_CTC"/>
    <property type="match status" value="1"/>
</dbReference>
<dbReference type="InterPro" id="IPR020056">
    <property type="entry name" value="Rbsml_bL25/Gln-tRNA_synth_N"/>
</dbReference>
<accession>A0ABW5P8H9</accession>
<keyword evidence="2 5" id="KW-0694">RNA-binding</keyword>
<comment type="caution">
    <text evidence="9">The sequence shown here is derived from an EMBL/GenBank/DDBJ whole genome shotgun (WGS) entry which is preliminary data.</text>
</comment>
<dbReference type="Gene3D" id="2.170.120.20">
    <property type="entry name" value="Ribosomal protein L25, beta domain"/>
    <property type="match status" value="1"/>
</dbReference>
<dbReference type="InterPro" id="IPR037121">
    <property type="entry name" value="Ribosomal_bL25_C"/>
</dbReference>
<evidence type="ECO:0000256" key="1">
    <source>
        <dbReference type="ARBA" id="ARBA00022730"/>
    </source>
</evidence>
<evidence type="ECO:0000256" key="2">
    <source>
        <dbReference type="ARBA" id="ARBA00022884"/>
    </source>
</evidence>
<evidence type="ECO:0000256" key="3">
    <source>
        <dbReference type="ARBA" id="ARBA00022980"/>
    </source>
</evidence>
<dbReference type="InterPro" id="IPR011035">
    <property type="entry name" value="Ribosomal_bL25/Gln-tRNA_synth"/>
</dbReference>
<name>A0ABW5P8H9_9BACL</name>
<dbReference type="Pfam" id="PF01386">
    <property type="entry name" value="Ribosomal_L25p"/>
    <property type="match status" value="1"/>
</dbReference>
<comment type="similarity">
    <text evidence="5">Belongs to the bacterial ribosomal protein bL25 family. CTC subfamily.</text>
</comment>
<comment type="function">
    <text evidence="5">This is one of the proteins that binds to the 5S RNA in the ribosome where it forms part of the central protuberance.</text>
</comment>
<dbReference type="PANTHER" id="PTHR33284">
    <property type="entry name" value="RIBOSOMAL PROTEIN L25/GLN-TRNA SYNTHETASE, ANTI-CODON-BINDING DOMAIN-CONTAINING PROTEIN"/>
    <property type="match status" value="1"/>
</dbReference>
<dbReference type="Pfam" id="PF14693">
    <property type="entry name" value="Ribosomal_TL5_C"/>
    <property type="match status" value="1"/>
</dbReference>
<evidence type="ECO:0000256" key="4">
    <source>
        <dbReference type="ARBA" id="ARBA00023274"/>
    </source>
</evidence>
<feature type="region of interest" description="Disordered" evidence="6">
    <location>
        <begin position="180"/>
        <end position="211"/>
    </location>
</feature>
<evidence type="ECO:0000256" key="6">
    <source>
        <dbReference type="SAM" id="MobiDB-lite"/>
    </source>
</evidence>
<reference evidence="10" key="1">
    <citation type="journal article" date="2019" name="Int. J. Syst. Evol. Microbiol.">
        <title>The Global Catalogue of Microorganisms (GCM) 10K type strain sequencing project: providing services to taxonomists for standard genome sequencing and annotation.</title>
        <authorList>
            <consortium name="The Broad Institute Genomics Platform"/>
            <consortium name="The Broad Institute Genome Sequencing Center for Infectious Disease"/>
            <person name="Wu L."/>
            <person name="Ma J."/>
        </authorList>
    </citation>
    <scope>NUCLEOTIDE SEQUENCE [LARGE SCALE GENOMIC DNA]</scope>
    <source>
        <strain evidence="10">KCTC 3950</strain>
    </source>
</reference>
<sequence>MATTLKADLRNTSKQSELRSLRQQGLIPGVIYGEKVQASIAINEKDLNTLLRENPNGILTLDIPEYGKHSVMMTETQKEPLKGRVIHVDFHQINMNDEVKATVRVELTGEPQGVKEGGILQVVRYDVEVKCMPSKLPESLELDVSGLQVGESLHVDALKLPEGVDLLTAPEEILASVLAPKVETEPEEQPEPSEAAAEGIAEANEGDVEKS</sequence>
<keyword evidence="10" id="KW-1185">Reference proteome</keyword>
<feature type="compositionally biased region" description="Low complexity" evidence="6">
    <location>
        <begin position="192"/>
        <end position="203"/>
    </location>
</feature>